<dbReference type="Proteomes" id="UP000887574">
    <property type="component" value="Unplaced"/>
</dbReference>
<dbReference type="PANTHER" id="PTHR37432:SF1">
    <property type="entry name" value="HAT C-TERMINAL DIMERISATION DOMAIN-CONTAINING PROTEIN-RELATED"/>
    <property type="match status" value="1"/>
</dbReference>
<dbReference type="PANTHER" id="PTHR37432">
    <property type="entry name" value="PROTEIN CBG21304"/>
    <property type="match status" value="1"/>
</dbReference>
<name>A0A915CPZ9_9BILA</name>
<keyword evidence="1" id="KW-1185">Reference proteome</keyword>
<evidence type="ECO:0000313" key="1">
    <source>
        <dbReference type="Proteomes" id="UP000887574"/>
    </source>
</evidence>
<dbReference type="AlphaFoldDB" id="A0A915CPZ9"/>
<dbReference type="WBParaSite" id="jg10972">
    <property type="protein sequence ID" value="jg10972"/>
    <property type="gene ID" value="jg10972"/>
</dbReference>
<dbReference type="InterPro" id="IPR012337">
    <property type="entry name" value="RNaseH-like_sf"/>
</dbReference>
<reference evidence="2" key="1">
    <citation type="submission" date="2022-11" db="UniProtKB">
        <authorList>
            <consortium name="WormBaseParasite"/>
        </authorList>
    </citation>
    <scope>IDENTIFICATION</scope>
</reference>
<protein>
    <submittedName>
        <fullName evidence="2">Transposase</fullName>
    </submittedName>
</protein>
<dbReference type="SUPFAM" id="SSF53098">
    <property type="entry name" value="Ribonuclease H-like"/>
    <property type="match status" value="1"/>
</dbReference>
<organism evidence="1 2">
    <name type="scientific">Ditylenchus dipsaci</name>
    <dbReference type="NCBI Taxonomy" id="166011"/>
    <lineage>
        <taxon>Eukaryota</taxon>
        <taxon>Metazoa</taxon>
        <taxon>Ecdysozoa</taxon>
        <taxon>Nematoda</taxon>
        <taxon>Chromadorea</taxon>
        <taxon>Rhabditida</taxon>
        <taxon>Tylenchina</taxon>
        <taxon>Tylenchomorpha</taxon>
        <taxon>Sphaerularioidea</taxon>
        <taxon>Anguinidae</taxon>
        <taxon>Anguininae</taxon>
        <taxon>Ditylenchus</taxon>
    </lineage>
</organism>
<accession>A0A915CPZ9</accession>
<proteinExistence type="predicted"/>
<sequence length="343" mass="38244">MRDSPATKRSRRAKETFDPEYDEFVAWKSKQYVGGSISYSMMEAYKKVVCKEAGCRAILNKKGGDSLGYHIGLHNKKEPASQEDMNNSLLKFIITSGQSVNLMGDQGFIEFLDSFRKLSVEAEKAGSKKTAKDLLPSRNTMSKRIDAKLEGVKVDVLTKFKQLKSIGGGLTLDFAKKNVEHLAVTASFVDNNCCKQDFVIAFSPLPPSVKKTSLYVQKLLSEQLQEIGIQARDMSNLFVTTDEGSNVCCLGGENHMPCICHIGATIAKRATRPYKISDLSSQMEEACAEVEVSLHLMEKWVNKLRQNEELRNAASKALKSPAETRWLSYFNMVEALCNNIDVQ</sequence>
<evidence type="ECO:0000313" key="2">
    <source>
        <dbReference type="WBParaSite" id="jg10972"/>
    </source>
</evidence>